<evidence type="ECO:0000256" key="3">
    <source>
        <dbReference type="SAM" id="Phobius"/>
    </source>
</evidence>
<dbReference type="AlphaFoldDB" id="A0A7Y0N2T8"/>
<dbReference type="PANTHER" id="PTHR45138">
    <property type="entry name" value="REGULATORY COMPONENTS OF SENSORY TRANSDUCTION SYSTEM"/>
    <property type="match status" value="1"/>
</dbReference>
<gene>
    <name evidence="5" type="ORF">HKB35_30730</name>
</gene>
<dbReference type="GO" id="GO:0052621">
    <property type="term" value="F:diguanylate cyclase activity"/>
    <property type="evidence" value="ECO:0007669"/>
    <property type="project" value="UniProtKB-EC"/>
</dbReference>
<dbReference type="Pfam" id="PF00990">
    <property type="entry name" value="GGDEF"/>
    <property type="match status" value="1"/>
</dbReference>
<feature type="non-terminal residue" evidence="5">
    <location>
        <position position="141"/>
    </location>
</feature>
<feature type="domain" description="GGDEF" evidence="4">
    <location>
        <begin position="102"/>
        <end position="141"/>
    </location>
</feature>
<evidence type="ECO:0000313" key="6">
    <source>
        <dbReference type="Proteomes" id="UP000565155"/>
    </source>
</evidence>
<dbReference type="EC" id="2.7.7.65" evidence="1"/>
<dbReference type="GO" id="GO:1902201">
    <property type="term" value="P:negative regulation of bacterial-type flagellum-dependent cell motility"/>
    <property type="evidence" value="ECO:0007669"/>
    <property type="project" value="TreeGrafter"/>
</dbReference>
<dbReference type="InterPro" id="IPR029787">
    <property type="entry name" value="Nucleotide_cyclase"/>
</dbReference>
<dbReference type="SUPFAM" id="SSF55073">
    <property type="entry name" value="Nucleotide cyclase"/>
    <property type="match status" value="1"/>
</dbReference>
<accession>A0A7Y0N2T8</accession>
<keyword evidence="3" id="KW-0812">Transmembrane</keyword>
<protein>
    <recommendedName>
        <fullName evidence="1">diguanylate cyclase</fullName>
        <ecNumber evidence="1">2.7.7.65</ecNumber>
    </recommendedName>
</protein>
<dbReference type="InterPro" id="IPR000160">
    <property type="entry name" value="GGDEF_dom"/>
</dbReference>
<dbReference type="EMBL" id="JABCMA010001238">
    <property type="protein sequence ID" value="NMR77958.1"/>
    <property type="molecule type" value="Genomic_DNA"/>
</dbReference>
<organism evidence="5 6">
    <name type="scientific">Vibrio alginolyticus</name>
    <dbReference type="NCBI Taxonomy" id="663"/>
    <lineage>
        <taxon>Bacteria</taxon>
        <taxon>Pseudomonadati</taxon>
        <taxon>Pseudomonadota</taxon>
        <taxon>Gammaproteobacteria</taxon>
        <taxon>Vibrionales</taxon>
        <taxon>Vibrionaceae</taxon>
        <taxon>Vibrio</taxon>
    </lineage>
</organism>
<keyword evidence="3" id="KW-1133">Transmembrane helix</keyword>
<dbReference type="InterPro" id="IPR043128">
    <property type="entry name" value="Rev_trsase/Diguanyl_cyclase"/>
</dbReference>
<name>A0A7Y0N2T8_VIBAL</name>
<dbReference type="RefSeq" id="WP_169630053.1">
    <property type="nucleotide sequence ID" value="NZ_JABCMA010001238.1"/>
</dbReference>
<feature type="non-terminal residue" evidence="5">
    <location>
        <position position="1"/>
    </location>
</feature>
<dbReference type="PROSITE" id="PS50887">
    <property type="entry name" value="GGDEF"/>
    <property type="match status" value="1"/>
</dbReference>
<dbReference type="Proteomes" id="UP000565155">
    <property type="component" value="Unassembled WGS sequence"/>
</dbReference>
<dbReference type="InterPro" id="IPR050469">
    <property type="entry name" value="Diguanylate_Cyclase"/>
</dbReference>
<sequence length="141" mass="16255">PVTKISHDFEKIIDSDKERILNRWSLVKTVYPIYLLPIAIFIMVIATLYHIFALKRMVTLRTKQLTVENQQLLELTLTDPLTKLYNRRHLIERLATLSSLQKNVTVMVFDIDDFKSINDKYGHLIGDQAIVAVADTAKSLT</sequence>
<comment type="catalytic activity">
    <reaction evidence="2">
        <text>2 GTP = 3',3'-c-di-GMP + 2 diphosphate</text>
        <dbReference type="Rhea" id="RHEA:24898"/>
        <dbReference type="ChEBI" id="CHEBI:33019"/>
        <dbReference type="ChEBI" id="CHEBI:37565"/>
        <dbReference type="ChEBI" id="CHEBI:58805"/>
        <dbReference type="EC" id="2.7.7.65"/>
    </reaction>
</comment>
<dbReference type="GO" id="GO:0005886">
    <property type="term" value="C:plasma membrane"/>
    <property type="evidence" value="ECO:0007669"/>
    <property type="project" value="TreeGrafter"/>
</dbReference>
<proteinExistence type="predicted"/>
<evidence type="ECO:0000259" key="4">
    <source>
        <dbReference type="PROSITE" id="PS50887"/>
    </source>
</evidence>
<dbReference type="GO" id="GO:0043709">
    <property type="term" value="P:cell adhesion involved in single-species biofilm formation"/>
    <property type="evidence" value="ECO:0007669"/>
    <property type="project" value="TreeGrafter"/>
</dbReference>
<evidence type="ECO:0000256" key="1">
    <source>
        <dbReference type="ARBA" id="ARBA00012528"/>
    </source>
</evidence>
<dbReference type="NCBIfam" id="TIGR00254">
    <property type="entry name" value="GGDEF"/>
    <property type="match status" value="1"/>
</dbReference>
<dbReference type="Gene3D" id="3.30.70.270">
    <property type="match status" value="1"/>
</dbReference>
<comment type="caution">
    <text evidence="5">The sequence shown here is derived from an EMBL/GenBank/DDBJ whole genome shotgun (WGS) entry which is preliminary data.</text>
</comment>
<dbReference type="PANTHER" id="PTHR45138:SF9">
    <property type="entry name" value="DIGUANYLATE CYCLASE DGCM-RELATED"/>
    <property type="match status" value="1"/>
</dbReference>
<evidence type="ECO:0000313" key="5">
    <source>
        <dbReference type="EMBL" id="NMR77958.1"/>
    </source>
</evidence>
<feature type="transmembrane region" description="Helical" evidence="3">
    <location>
        <begin position="31"/>
        <end position="54"/>
    </location>
</feature>
<dbReference type="CDD" id="cd01949">
    <property type="entry name" value="GGDEF"/>
    <property type="match status" value="1"/>
</dbReference>
<reference evidence="5 6" key="1">
    <citation type="submission" date="2020-04" db="EMBL/GenBank/DDBJ databases">
        <title>Whole-genome sequencing of Vibrio spp. from China reveals different genetic environments of blaCTX-M-14 among diverse lineages.</title>
        <authorList>
            <person name="Zheng Z."/>
            <person name="Ye L."/>
            <person name="Chen S."/>
        </authorList>
    </citation>
    <scope>NUCLEOTIDE SEQUENCE [LARGE SCALE GENOMIC DNA]</scope>
    <source>
        <strain evidence="5 6">Vb1636</strain>
    </source>
</reference>
<evidence type="ECO:0000256" key="2">
    <source>
        <dbReference type="ARBA" id="ARBA00034247"/>
    </source>
</evidence>
<keyword evidence="3" id="KW-0472">Membrane</keyword>